<dbReference type="Proteomes" id="UP001497525">
    <property type="component" value="Unassembled WGS sequence"/>
</dbReference>
<keyword evidence="7 11" id="KW-0735">Signal-anchor</keyword>
<reference evidence="14" key="1">
    <citation type="submission" date="2024-06" db="EMBL/GenBank/DDBJ databases">
        <authorList>
            <person name="Liu X."/>
            <person name="Lenzi L."/>
            <person name="Haldenby T S."/>
            <person name="Uol C."/>
        </authorList>
    </citation>
    <scope>NUCLEOTIDE SEQUENCE</scope>
</reference>
<comment type="pathway">
    <text evidence="2 11">Protein modification; protein glycosylation.</text>
</comment>
<evidence type="ECO:0000256" key="8">
    <source>
        <dbReference type="ARBA" id="ARBA00022989"/>
    </source>
</evidence>
<dbReference type="InterPro" id="IPR027995">
    <property type="entry name" value="Galactosyl_T_N"/>
</dbReference>
<keyword evidence="6" id="KW-0812">Transmembrane</keyword>
<protein>
    <recommendedName>
        <fullName evidence="11">Beta-1,4-galactosyltransferase</fullName>
        <ecNumber evidence="11">2.4.1.-</ecNumber>
    </recommendedName>
</protein>
<evidence type="ECO:0000256" key="2">
    <source>
        <dbReference type="ARBA" id="ARBA00004922"/>
    </source>
</evidence>
<gene>
    <name evidence="14" type="ORF">CDAUBV1_LOCUS787</name>
</gene>
<evidence type="ECO:0000256" key="11">
    <source>
        <dbReference type="RuleBase" id="RU368121"/>
    </source>
</evidence>
<proteinExistence type="inferred from homology"/>
<evidence type="ECO:0000313" key="14">
    <source>
        <dbReference type="EMBL" id="CAL5129713.1"/>
    </source>
</evidence>
<organism evidence="14 15">
    <name type="scientific">Calicophoron daubneyi</name>
    <name type="common">Rumen fluke</name>
    <name type="synonym">Paramphistomum daubneyi</name>
    <dbReference type="NCBI Taxonomy" id="300641"/>
    <lineage>
        <taxon>Eukaryota</taxon>
        <taxon>Metazoa</taxon>
        <taxon>Spiralia</taxon>
        <taxon>Lophotrochozoa</taxon>
        <taxon>Platyhelminthes</taxon>
        <taxon>Trematoda</taxon>
        <taxon>Digenea</taxon>
        <taxon>Plagiorchiida</taxon>
        <taxon>Pronocephalata</taxon>
        <taxon>Paramphistomoidea</taxon>
        <taxon>Paramphistomidae</taxon>
        <taxon>Calicophoron</taxon>
    </lineage>
</organism>
<dbReference type="EMBL" id="CAXLJL010000014">
    <property type="protein sequence ID" value="CAL5129713.1"/>
    <property type="molecule type" value="Genomic_DNA"/>
</dbReference>
<dbReference type="GO" id="GO:0005794">
    <property type="term" value="C:Golgi apparatus"/>
    <property type="evidence" value="ECO:0007669"/>
    <property type="project" value="TreeGrafter"/>
</dbReference>
<feature type="domain" description="Galactosyltransferase C-terminal" evidence="12">
    <location>
        <begin position="321"/>
        <end position="397"/>
    </location>
</feature>
<dbReference type="InterPro" id="IPR029044">
    <property type="entry name" value="Nucleotide-diphossugar_trans"/>
</dbReference>
<dbReference type="PRINTS" id="PR02050">
    <property type="entry name" value="B14GALTRFASE"/>
</dbReference>
<sequence length="478" mass="55332">MDAPFPISQRADASKVFISEPVVRDSNPIARVLNVGLTKKTYICITVALSLWILFYCYQNKAYISHKVVSKLTERKGRSTFNVTGTVKIPWANKFTWTNESNRAADHKIMTEDSGKNDGIISLDPYPLLKYNYYSAPLYTMAPTLRMEVTMDRNAVVNKTVGRIQVSKRVPTWQELETKYVTWNKALLEEALRISMLSGWKYKPLVKLLLQEDTASLGPWRPVGCRPNETVAIILPYRDRELQLRTFLYHMHGFLRHQEVTYTIFVVEQLGRTHFNRGSLLNIGFRESKRVAEFDCFIFHDADLLPEDDRLPYRCRDQPIHLSASLDVHKYTLKYQGLVGGATVFNRSQFEKVRGFSNFFFGWGGEDDDLYNRLNEKGYQVYRYPLNISRYTTLYHKQGQLYQPNPIRYELLKHMKGRSKLDGYPESDYKVVDAGYKHKGLVYWISVEIPEKKVTNNLTKCMAIGVKEGELTGEGSMK</sequence>
<dbReference type="PANTHER" id="PTHR19300">
    <property type="entry name" value="BETA-1,4-GALACTOSYLTRANSFERASE"/>
    <property type="match status" value="1"/>
</dbReference>
<comment type="subcellular location">
    <subcellularLocation>
        <location evidence="1">Membrane</location>
        <topology evidence="1">Single-pass type II membrane protein</topology>
    </subcellularLocation>
</comment>
<evidence type="ECO:0000256" key="6">
    <source>
        <dbReference type="ARBA" id="ARBA00022692"/>
    </source>
</evidence>
<feature type="domain" description="Galactosyltransferase N-terminal" evidence="13">
    <location>
        <begin position="212"/>
        <end position="315"/>
    </location>
</feature>
<evidence type="ECO:0000259" key="13">
    <source>
        <dbReference type="Pfam" id="PF13733"/>
    </source>
</evidence>
<keyword evidence="9" id="KW-0472">Membrane</keyword>
<dbReference type="CDD" id="cd00899">
    <property type="entry name" value="b4GalT"/>
    <property type="match status" value="1"/>
</dbReference>
<comment type="similarity">
    <text evidence="3 11">Belongs to the glycosyltransferase 7 family.</text>
</comment>
<accession>A0AAV2SX51</accession>
<dbReference type="EC" id="2.4.1.-" evidence="11"/>
<dbReference type="GO" id="GO:0016020">
    <property type="term" value="C:membrane"/>
    <property type="evidence" value="ECO:0007669"/>
    <property type="project" value="UniProtKB-SubCell"/>
</dbReference>
<comment type="function">
    <text evidence="11">Catalyses the transfer of galactose onto proteins or lipids.</text>
</comment>
<dbReference type="Pfam" id="PF02709">
    <property type="entry name" value="Glyco_transf_7C"/>
    <property type="match status" value="1"/>
</dbReference>
<keyword evidence="8" id="KW-1133">Transmembrane helix</keyword>
<dbReference type="GO" id="GO:0005975">
    <property type="term" value="P:carbohydrate metabolic process"/>
    <property type="evidence" value="ECO:0007669"/>
    <property type="project" value="InterPro"/>
</dbReference>
<evidence type="ECO:0000256" key="10">
    <source>
        <dbReference type="ARBA" id="ARBA00023180"/>
    </source>
</evidence>
<keyword evidence="4 11" id="KW-0328">Glycosyltransferase</keyword>
<dbReference type="Gene3D" id="3.90.550.10">
    <property type="entry name" value="Spore Coat Polysaccharide Biosynthesis Protein SpsA, Chain A"/>
    <property type="match status" value="1"/>
</dbReference>
<dbReference type="AlphaFoldDB" id="A0AAV2SX51"/>
<evidence type="ECO:0000256" key="7">
    <source>
        <dbReference type="ARBA" id="ARBA00022968"/>
    </source>
</evidence>
<keyword evidence="10 11" id="KW-0325">Glycoprotein</keyword>
<dbReference type="Pfam" id="PF13733">
    <property type="entry name" value="Glyco_transf_7N"/>
    <property type="match status" value="1"/>
</dbReference>
<evidence type="ECO:0000256" key="9">
    <source>
        <dbReference type="ARBA" id="ARBA00023136"/>
    </source>
</evidence>
<evidence type="ECO:0000313" key="15">
    <source>
        <dbReference type="Proteomes" id="UP001497525"/>
    </source>
</evidence>
<dbReference type="GO" id="GO:0006688">
    <property type="term" value="P:glycosphingolipid biosynthetic process"/>
    <property type="evidence" value="ECO:0007669"/>
    <property type="project" value="TreeGrafter"/>
</dbReference>
<dbReference type="InterPro" id="IPR027791">
    <property type="entry name" value="Galactosyl_T_C"/>
</dbReference>
<keyword evidence="5 11" id="KW-0808">Transferase</keyword>
<dbReference type="GO" id="GO:0008378">
    <property type="term" value="F:galactosyltransferase activity"/>
    <property type="evidence" value="ECO:0007669"/>
    <property type="project" value="TreeGrafter"/>
</dbReference>
<dbReference type="InterPro" id="IPR003859">
    <property type="entry name" value="Galactosyl_T"/>
</dbReference>
<evidence type="ECO:0000259" key="12">
    <source>
        <dbReference type="Pfam" id="PF02709"/>
    </source>
</evidence>
<evidence type="ECO:0000256" key="3">
    <source>
        <dbReference type="ARBA" id="ARBA00005735"/>
    </source>
</evidence>
<evidence type="ECO:0000256" key="1">
    <source>
        <dbReference type="ARBA" id="ARBA00004606"/>
    </source>
</evidence>
<evidence type="ECO:0000256" key="5">
    <source>
        <dbReference type="ARBA" id="ARBA00022679"/>
    </source>
</evidence>
<dbReference type="SUPFAM" id="SSF53448">
    <property type="entry name" value="Nucleotide-diphospho-sugar transferases"/>
    <property type="match status" value="1"/>
</dbReference>
<evidence type="ECO:0000256" key="4">
    <source>
        <dbReference type="ARBA" id="ARBA00022676"/>
    </source>
</evidence>
<comment type="caution">
    <text evidence="14">The sequence shown here is derived from an EMBL/GenBank/DDBJ whole genome shotgun (WGS) entry which is preliminary data.</text>
</comment>
<dbReference type="GO" id="GO:0033842">
    <property type="term" value="F:N-acetyl-beta-glucosaminyl-derivative 4-beta-N-acetylgalactosaminyltransferase activity"/>
    <property type="evidence" value="ECO:0007669"/>
    <property type="project" value="TreeGrafter"/>
</dbReference>
<dbReference type="PANTHER" id="PTHR19300:SF57">
    <property type="entry name" value="BETA-1,4-N-ACETYLGALACTOSAMINYLTRANSFERASE"/>
    <property type="match status" value="1"/>
</dbReference>
<name>A0AAV2SX51_CALDB</name>